<dbReference type="GO" id="GO:0007131">
    <property type="term" value="P:reciprocal meiotic recombination"/>
    <property type="evidence" value="ECO:0007669"/>
    <property type="project" value="TreeGrafter"/>
</dbReference>
<dbReference type="GO" id="GO:0000150">
    <property type="term" value="F:DNA strand exchange activity"/>
    <property type="evidence" value="ECO:0007669"/>
    <property type="project" value="TreeGrafter"/>
</dbReference>
<dbReference type="GO" id="GO:0070192">
    <property type="term" value="P:chromosome organization involved in meiotic cell cycle"/>
    <property type="evidence" value="ECO:0007669"/>
    <property type="project" value="TreeGrafter"/>
</dbReference>
<keyword evidence="3" id="KW-0238">DNA-binding</keyword>
<evidence type="ECO:0000313" key="6">
    <source>
        <dbReference type="EMBL" id="KAJ3750670.1"/>
    </source>
</evidence>
<dbReference type="SUPFAM" id="SSF52540">
    <property type="entry name" value="P-loop containing nucleoside triphosphate hydrolases"/>
    <property type="match status" value="1"/>
</dbReference>
<dbReference type="Proteomes" id="UP001142393">
    <property type="component" value="Unassembled WGS sequence"/>
</dbReference>
<evidence type="ECO:0000256" key="4">
    <source>
        <dbReference type="SAM" id="MobiDB-lite"/>
    </source>
</evidence>
<evidence type="ECO:0000259" key="5">
    <source>
        <dbReference type="PROSITE" id="PS50162"/>
    </source>
</evidence>
<dbReference type="GO" id="GO:0005524">
    <property type="term" value="F:ATP binding"/>
    <property type="evidence" value="ECO:0007669"/>
    <property type="project" value="UniProtKB-KW"/>
</dbReference>
<dbReference type="SUPFAM" id="SSF47794">
    <property type="entry name" value="Rad51 N-terminal domain-like"/>
    <property type="match status" value="1"/>
</dbReference>
<feature type="domain" description="RecA family profile 1" evidence="5">
    <location>
        <begin position="105"/>
        <end position="243"/>
    </location>
</feature>
<dbReference type="GO" id="GO:0140664">
    <property type="term" value="F:ATP-dependent DNA damage sensor activity"/>
    <property type="evidence" value="ECO:0007669"/>
    <property type="project" value="InterPro"/>
</dbReference>
<proteinExistence type="predicted"/>
<dbReference type="InterPro" id="IPR013632">
    <property type="entry name" value="Rad51_C"/>
</dbReference>
<comment type="caution">
    <text evidence="6">The sequence shown here is derived from an EMBL/GenBank/DDBJ whole genome shotgun (WGS) entry which is preliminary data.</text>
</comment>
<dbReference type="PROSITE" id="PS50162">
    <property type="entry name" value="RECA_2"/>
    <property type="match status" value="1"/>
</dbReference>
<accession>A0A9W8U390</accession>
<keyword evidence="7" id="KW-1185">Reference proteome</keyword>
<dbReference type="InterPro" id="IPR027417">
    <property type="entry name" value="P-loop_NTPase"/>
</dbReference>
<dbReference type="EMBL" id="JANVFU010000001">
    <property type="protein sequence ID" value="KAJ3750670.1"/>
    <property type="molecule type" value="Genomic_DNA"/>
</dbReference>
<evidence type="ECO:0000256" key="1">
    <source>
        <dbReference type="ARBA" id="ARBA00022741"/>
    </source>
</evidence>
<evidence type="ECO:0000256" key="2">
    <source>
        <dbReference type="ARBA" id="ARBA00022840"/>
    </source>
</evidence>
<dbReference type="GO" id="GO:0000794">
    <property type="term" value="C:condensed nuclear chromosome"/>
    <property type="evidence" value="ECO:0007669"/>
    <property type="project" value="TreeGrafter"/>
</dbReference>
<dbReference type="AlphaFoldDB" id="A0A9W8U390"/>
<dbReference type="FunFam" id="1.10.150.20:FF:000097">
    <property type="entry name" value="Meiotic recombinase Dmc1"/>
    <property type="match status" value="1"/>
</dbReference>
<dbReference type="PANTHER" id="PTHR22942:SF30">
    <property type="entry name" value="MEIOTIC RECOMBINATION PROTEIN DMC1_LIM15 HOMOLOG"/>
    <property type="match status" value="1"/>
</dbReference>
<feature type="region of interest" description="Disordered" evidence="4">
    <location>
        <begin position="1"/>
        <end position="28"/>
    </location>
</feature>
<dbReference type="GO" id="GO:0003690">
    <property type="term" value="F:double-stranded DNA binding"/>
    <property type="evidence" value="ECO:0007669"/>
    <property type="project" value="TreeGrafter"/>
</dbReference>
<gene>
    <name evidence="6" type="ORF">DFH05DRAFT_1455631</name>
</gene>
<dbReference type="Gene3D" id="1.10.150.20">
    <property type="entry name" value="5' to 3' exonuclease, C-terminal subdomain"/>
    <property type="match status" value="1"/>
</dbReference>
<organism evidence="6 7">
    <name type="scientific">Lentinula detonsa</name>
    <dbReference type="NCBI Taxonomy" id="2804962"/>
    <lineage>
        <taxon>Eukaryota</taxon>
        <taxon>Fungi</taxon>
        <taxon>Dikarya</taxon>
        <taxon>Basidiomycota</taxon>
        <taxon>Agaricomycotina</taxon>
        <taxon>Agaricomycetes</taxon>
        <taxon>Agaricomycetidae</taxon>
        <taxon>Agaricales</taxon>
        <taxon>Marasmiineae</taxon>
        <taxon>Omphalotaceae</taxon>
        <taxon>Lentinula</taxon>
    </lineage>
</organism>
<keyword evidence="2" id="KW-0067">ATP-binding</keyword>
<keyword evidence="1" id="KW-0547">Nucleotide-binding</keyword>
<dbReference type="GO" id="GO:0006312">
    <property type="term" value="P:mitotic recombination"/>
    <property type="evidence" value="ECO:0007669"/>
    <property type="project" value="TreeGrafter"/>
</dbReference>
<dbReference type="InterPro" id="IPR020588">
    <property type="entry name" value="RecA_ATP-bd"/>
</dbReference>
<dbReference type="InterPro" id="IPR010995">
    <property type="entry name" value="DNA_repair_Rad51/TF_NusA_a-hlx"/>
</dbReference>
<dbReference type="GO" id="GO:0042148">
    <property type="term" value="P:DNA strand invasion"/>
    <property type="evidence" value="ECO:0007669"/>
    <property type="project" value="TreeGrafter"/>
</dbReference>
<dbReference type="Gene3D" id="3.40.50.300">
    <property type="entry name" value="P-loop containing nucleotide triphosphate hydrolases"/>
    <property type="match status" value="1"/>
</dbReference>
<protein>
    <submittedName>
        <fullName evidence="6">Rad51-domain-containing protein</fullName>
    </submittedName>
</protein>
<dbReference type="GO" id="GO:0003697">
    <property type="term" value="F:single-stranded DNA binding"/>
    <property type="evidence" value="ECO:0007669"/>
    <property type="project" value="TreeGrafter"/>
</dbReference>
<dbReference type="GO" id="GO:0000730">
    <property type="term" value="P:DNA recombinase assembly"/>
    <property type="evidence" value="ECO:0007669"/>
    <property type="project" value="TreeGrafter"/>
</dbReference>
<evidence type="ECO:0000313" key="7">
    <source>
        <dbReference type="Proteomes" id="UP001142393"/>
    </source>
</evidence>
<evidence type="ECO:0000256" key="3">
    <source>
        <dbReference type="ARBA" id="ARBA00023125"/>
    </source>
</evidence>
<sequence>MPPRRAPSQGSAVPSRPASPDDFDDGPGFDTVDELQQHGINMQDILKLKAAAINTVSGVNMTTRRQMLKIKGMSEAKVEKIKEAAHKILGSSFSSGIEVQDKRKRVLAISTGSKSVDAILGVYGEFRTGKTQLAHTMSVVAQLPPDLGGTFRPDRIKSIADRFGVDGNMALENILYARAFNSEHQMELINECSLRFAEDKDFRLLIVDSIMALFRVDFSGRGELGERQQKLAQVSFGQVAIKF</sequence>
<dbReference type="Pfam" id="PF08423">
    <property type="entry name" value="Rad51"/>
    <property type="match status" value="1"/>
</dbReference>
<dbReference type="PANTHER" id="PTHR22942">
    <property type="entry name" value="RECA/RAD51/RADA DNA STRAND-PAIRING FAMILY MEMBER"/>
    <property type="match status" value="1"/>
</dbReference>
<reference evidence="6 7" key="1">
    <citation type="journal article" date="2023" name="Proc. Natl. Acad. Sci. U.S.A.">
        <title>A global phylogenomic analysis of the shiitake genus Lentinula.</title>
        <authorList>
            <person name="Sierra-Patev S."/>
            <person name="Min B."/>
            <person name="Naranjo-Ortiz M."/>
            <person name="Looney B."/>
            <person name="Konkel Z."/>
            <person name="Slot J.C."/>
            <person name="Sakamoto Y."/>
            <person name="Steenwyk J.L."/>
            <person name="Rokas A."/>
            <person name="Carro J."/>
            <person name="Camarero S."/>
            <person name="Ferreira P."/>
            <person name="Molpeceres G."/>
            <person name="Ruiz-Duenas F.J."/>
            <person name="Serrano A."/>
            <person name="Henrissat B."/>
            <person name="Drula E."/>
            <person name="Hughes K.W."/>
            <person name="Mata J.L."/>
            <person name="Ishikawa N.K."/>
            <person name="Vargas-Isla R."/>
            <person name="Ushijima S."/>
            <person name="Smith C.A."/>
            <person name="Donoghue J."/>
            <person name="Ahrendt S."/>
            <person name="Andreopoulos W."/>
            <person name="He G."/>
            <person name="LaButti K."/>
            <person name="Lipzen A."/>
            <person name="Ng V."/>
            <person name="Riley R."/>
            <person name="Sandor L."/>
            <person name="Barry K."/>
            <person name="Martinez A.T."/>
            <person name="Xiao Y."/>
            <person name="Gibbons J.G."/>
            <person name="Terashima K."/>
            <person name="Grigoriev I.V."/>
            <person name="Hibbett D."/>
        </authorList>
    </citation>
    <scope>NUCLEOTIDE SEQUENCE [LARGE SCALE GENOMIC DNA]</scope>
    <source>
        <strain evidence="6 7">TFB7810</strain>
    </source>
</reference>
<name>A0A9W8U390_9AGAR</name>